<feature type="transmembrane region" description="Helical" evidence="12">
    <location>
        <begin position="805"/>
        <end position="825"/>
    </location>
</feature>
<evidence type="ECO:0000256" key="9">
    <source>
        <dbReference type="ARBA" id="ARBA00023170"/>
    </source>
</evidence>
<feature type="transmembrane region" description="Helical" evidence="12">
    <location>
        <begin position="726"/>
        <end position="744"/>
    </location>
</feature>
<evidence type="ECO:0000256" key="3">
    <source>
        <dbReference type="ARBA" id="ARBA00022475"/>
    </source>
</evidence>
<dbReference type="Proteomes" id="UP001295444">
    <property type="component" value="Chromosome 08"/>
</dbReference>
<keyword evidence="9 15" id="KW-0675">Receptor</keyword>
<keyword evidence="3" id="KW-1003">Cell membrane</keyword>
<evidence type="ECO:0000256" key="5">
    <source>
        <dbReference type="ARBA" id="ARBA00022729"/>
    </source>
</evidence>
<evidence type="ECO:0000256" key="7">
    <source>
        <dbReference type="ARBA" id="ARBA00023040"/>
    </source>
</evidence>
<proteinExistence type="inferred from homology"/>
<keyword evidence="8 12" id="KW-0472">Membrane</keyword>
<feature type="transmembrane region" description="Helical" evidence="12">
    <location>
        <begin position="831"/>
        <end position="853"/>
    </location>
</feature>
<dbReference type="InterPro" id="IPR017979">
    <property type="entry name" value="GPCR_3_CS"/>
</dbReference>
<dbReference type="Pfam" id="PF00003">
    <property type="entry name" value="7tm_3"/>
    <property type="match status" value="1"/>
</dbReference>
<dbReference type="InterPro" id="IPR038550">
    <property type="entry name" value="GPCR_3_9-Cys_sf"/>
</dbReference>
<comment type="subcellular location">
    <subcellularLocation>
        <location evidence="1">Cell membrane</location>
        <topology evidence="1">Multi-pass membrane protein</topology>
    </subcellularLocation>
</comment>
<name>A0AAD1SYE1_PELCU</name>
<evidence type="ECO:0000256" key="6">
    <source>
        <dbReference type="ARBA" id="ARBA00022989"/>
    </source>
</evidence>
<dbReference type="FunFam" id="3.40.50.2300:FF:000016">
    <property type="entry name" value="Taste 1 receptor member 2"/>
    <property type="match status" value="1"/>
</dbReference>
<dbReference type="Pfam" id="PF01094">
    <property type="entry name" value="ANF_receptor"/>
    <property type="match status" value="2"/>
</dbReference>
<organism evidence="15 16">
    <name type="scientific">Pelobates cultripes</name>
    <name type="common">Western spadefoot toad</name>
    <dbReference type="NCBI Taxonomy" id="61616"/>
    <lineage>
        <taxon>Eukaryota</taxon>
        <taxon>Metazoa</taxon>
        <taxon>Chordata</taxon>
        <taxon>Craniata</taxon>
        <taxon>Vertebrata</taxon>
        <taxon>Euteleostomi</taxon>
        <taxon>Amphibia</taxon>
        <taxon>Batrachia</taxon>
        <taxon>Anura</taxon>
        <taxon>Pelobatoidea</taxon>
        <taxon>Pelobatidae</taxon>
        <taxon>Pelobates</taxon>
    </lineage>
</organism>
<feature type="signal peptide" evidence="13">
    <location>
        <begin position="1"/>
        <end position="18"/>
    </location>
</feature>
<evidence type="ECO:0000313" key="16">
    <source>
        <dbReference type="Proteomes" id="UP001295444"/>
    </source>
</evidence>
<keyword evidence="10" id="KW-0325">Glycoprotein</keyword>
<evidence type="ECO:0000256" key="4">
    <source>
        <dbReference type="ARBA" id="ARBA00022692"/>
    </source>
</evidence>
<feature type="transmembrane region" description="Helical" evidence="12">
    <location>
        <begin position="770"/>
        <end position="793"/>
    </location>
</feature>
<dbReference type="FunFam" id="3.40.50.2300:FF:000125">
    <property type="entry name" value="Vomeronasal 2, receptor 88"/>
    <property type="match status" value="1"/>
</dbReference>
<dbReference type="InterPro" id="IPR011500">
    <property type="entry name" value="GPCR_3_9-Cys_dom"/>
</dbReference>
<keyword evidence="11" id="KW-0807">Transducer</keyword>
<dbReference type="InterPro" id="IPR001828">
    <property type="entry name" value="ANF_lig-bd_rcpt"/>
</dbReference>
<dbReference type="Gene3D" id="3.40.50.2300">
    <property type="match status" value="4"/>
</dbReference>
<feature type="chain" id="PRO_5041919296" evidence="13">
    <location>
        <begin position="19"/>
        <end position="1361"/>
    </location>
</feature>
<evidence type="ECO:0000313" key="15">
    <source>
        <dbReference type="EMBL" id="CAH2312642.1"/>
    </source>
</evidence>
<evidence type="ECO:0000256" key="8">
    <source>
        <dbReference type="ARBA" id="ARBA00023136"/>
    </source>
</evidence>
<protein>
    <submittedName>
        <fullName evidence="15">Extracellular calcium-sensing receptor-like</fullName>
    </submittedName>
</protein>
<keyword evidence="7" id="KW-0297">G-protein coupled receptor</keyword>
<keyword evidence="16" id="KW-1185">Reference proteome</keyword>
<keyword evidence="6 12" id="KW-1133">Transmembrane helix</keyword>
<evidence type="ECO:0000256" key="10">
    <source>
        <dbReference type="ARBA" id="ARBA00023180"/>
    </source>
</evidence>
<feature type="transmembrane region" description="Helical" evidence="12">
    <location>
        <begin position="681"/>
        <end position="705"/>
    </location>
</feature>
<evidence type="ECO:0000256" key="13">
    <source>
        <dbReference type="SAM" id="SignalP"/>
    </source>
</evidence>
<comment type="similarity">
    <text evidence="2">Belongs to the G-protein coupled receptor 3 family.</text>
</comment>
<evidence type="ECO:0000256" key="11">
    <source>
        <dbReference type="ARBA" id="ARBA00023224"/>
    </source>
</evidence>
<feature type="transmembrane region" description="Helical" evidence="12">
    <location>
        <begin position="648"/>
        <end position="669"/>
    </location>
</feature>
<dbReference type="InterPro" id="IPR028082">
    <property type="entry name" value="Peripla_BP_I"/>
</dbReference>
<dbReference type="InterPro" id="IPR000068">
    <property type="entry name" value="GPCR_3_Ca_sens_rcpt-rel"/>
</dbReference>
<dbReference type="PROSITE" id="PS50259">
    <property type="entry name" value="G_PROTEIN_RECEP_F3_4"/>
    <property type="match status" value="1"/>
</dbReference>
<evidence type="ECO:0000256" key="2">
    <source>
        <dbReference type="ARBA" id="ARBA00007242"/>
    </source>
</evidence>
<dbReference type="FunFam" id="2.10.50.30:FF:000002">
    <property type="entry name" value="Vomeronasal 2 receptor, h1"/>
    <property type="match status" value="1"/>
</dbReference>
<reference evidence="15" key="1">
    <citation type="submission" date="2022-03" db="EMBL/GenBank/DDBJ databases">
        <authorList>
            <person name="Alioto T."/>
            <person name="Alioto T."/>
            <person name="Gomez Garrido J."/>
        </authorList>
    </citation>
    <scope>NUCLEOTIDE SEQUENCE</scope>
</reference>
<dbReference type="FunFam" id="3.40.50.2300:FF:000475">
    <property type="entry name" value="Olfactory receptor C family, g2"/>
    <property type="match status" value="1"/>
</dbReference>
<dbReference type="CDD" id="cd15283">
    <property type="entry name" value="7tmC_V2R_pheromone"/>
    <property type="match status" value="1"/>
</dbReference>
<dbReference type="EMBL" id="OW240919">
    <property type="protein sequence ID" value="CAH2312642.1"/>
    <property type="molecule type" value="Genomic_DNA"/>
</dbReference>
<gene>
    <name evidence="15" type="ORF">PECUL_23A029532</name>
</gene>
<dbReference type="Pfam" id="PF07562">
    <property type="entry name" value="NCD3G"/>
    <property type="match status" value="1"/>
</dbReference>
<keyword evidence="5 13" id="KW-0732">Signal</keyword>
<evidence type="ECO:0000256" key="1">
    <source>
        <dbReference type="ARBA" id="ARBA00004651"/>
    </source>
</evidence>
<accession>A0AAD1SYE1</accession>
<dbReference type="PRINTS" id="PR00248">
    <property type="entry name" value="GPCRMGR"/>
</dbReference>
<feature type="transmembrane region" description="Helical" evidence="12">
    <location>
        <begin position="611"/>
        <end position="636"/>
    </location>
</feature>
<dbReference type="CDD" id="cd06365">
    <property type="entry name" value="PBP1_pheromone_receptor"/>
    <property type="match status" value="1"/>
</dbReference>
<evidence type="ECO:0000256" key="12">
    <source>
        <dbReference type="SAM" id="Phobius"/>
    </source>
</evidence>
<dbReference type="InterPro" id="IPR017978">
    <property type="entry name" value="GPCR_3_C"/>
</dbReference>
<dbReference type="SUPFAM" id="SSF53822">
    <property type="entry name" value="Periplasmic binding protein-like I"/>
    <property type="match status" value="2"/>
</dbReference>
<dbReference type="PANTHER" id="PTHR24061:SF0">
    <property type="entry name" value="C-FAMILY ODORANT RECEPTOR OLFCT1"/>
    <property type="match status" value="1"/>
</dbReference>
<evidence type="ECO:0000259" key="14">
    <source>
        <dbReference type="PROSITE" id="PS50259"/>
    </source>
</evidence>
<dbReference type="PROSITE" id="PS00981">
    <property type="entry name" value="G_PROTEIN_RECEP_F3_3"/>
    <property type="match status" value="1"/>
</dbReference>
<feature type="domain" description="G-protein coupled receptors family 3 profile" evidence="14">
    <location>
        <begin position="611"/>
        <end position="875"/>
    </location>
</feature>
<dbReference type="InterPro" id="IPR000337">
    <property type="entry name" value="GPCR_3"/>
</dbReference>
<sequence>MFLVTTRFLLIMTHITKAYKSCQNKNLPLPAYVKQGDFIIGGLIPVHEKTVKLTFTFKEKPSNRTCEKVCSPFYAMHVFIFLTRFYTEKYQYVLAMLYATEEINRNPFLMPNVSLGYEVYDTCYSDAAAIGSVMSYLSGKQTGVPNYSCNSAPPRLAAVVGDSPSSGSVAVARILGLTLFPQISYASALPSLADKTQFPSFLRTVGTVDSQPVAVVKLIMHFNWSWVGILASNNDYGNQGSLKLQSEMNNNGICVAFAKTLSTPPSKENLDDIVSVIRKSTANVIVLYAYATELIALLQSVTEEKIVGKVWIAVGSWIPSAVFTQKDLWATLNGTLGLAKYSSDIPGFGHFLYSVHPLKYPKDIFIKEFWAYVFACKWLSNNTVSSLYGTNATICTGNEDLTKLDSSVYDTKNFRLAVSLYNAVYAVAQAIHNMIFCESGNGPFFNGTCTDVENFQPWQLFYYIKNVHLVTTGGERVAFDEKGELKGLYDVLNWQVSPDLKGDMVKVGIFDDWGPKGEKLVLSKNAIIWGYKYTQVPTSVCSDSCLPGFRKAPREGEPFCCYDCIPCSDGEISNQTDVTDCVRCSEDQWSNDNRVKCIPKMIEFLSYDEPLGIALSSISSVSSLITVSVLFIFIWYRDTPLVKANNRNLSYLLLVAILLCFLCSFLFIGRPLSITCLVRQAVFGTIFSLCVSSILAKTITVVIAFSATKPNSSLRKWVGSLIPNSMIFFGSSIQTIICTCWVMLYPSSPELNMKVSKGIITVECTDSSVIFFYVALGFWGFLALLTLVVAFLARDLPDGFNEAKLITFSMLVFTSVWISFIPAYVSTKGKYMVAVEIFAILSSSLGLLCCIFAPKCHIIILRPHMNTREFLADETTSVPKISNTKVFLLRGLATQSTVVQESTQTGCRLEKQTIESFFKEGDFVIGIITLVHSTIFKPFVTYLEKPPLSSCEGFLIRYYRDVLGAIFAIEEINQNINLLPNLTLGFDIFDSCISESRAIQATMKLLWEKQTPSNEQNSEMREPIFAGIVGDSMSSLSIPIARLLGLCSYPQISFGAFDPILGDRNQFPSFLRTVPNEKIQDNAISQLLKHLGWTWVGILTRDDDLGELAGQHLKDEIVQNDGCVAFLEKIHFRYSLQRFREILDAIMNSTAVAIVLYCEEMHVKPLFEMMSTQSMQAKIWIYTLGFTFIPGVFSEGSSKLLNGSIGLVLHSEEIPGFSNYLQTLHLSKEPNDIFIKEFWEIAFDCVWSTNISVSPLLDSRTVCTGEEELGDDMSSVFELEDLSYTLQAYLAIYAFAYALHNLMYCADERQPSESLMCLKEKVLPWKNKDEIPYRIPASISGHQLLKKNTNLIKLTMNDMCR</sequence>
<dbReference type="GO" id="GO:0004930">
    <property type="term" value="F:G protein-coupled receptor activity"/>
    <property type="evidence" value="ECO:0007669"/>
    <property type="project" value="UniProtKB-KW"/>
</dbReference>
<dbReference type="GO" id="GO:0005886">
    <property type="term" value="C:plasma membrane"/>
    <property type="evidence" value="ECO:0007669"/>
    <property type="project" value="UniProtKB-SubCell"/>
</dbReference>
<dbReference type="PANTHER" id="PTHR24061">
    <property type="entry name" value="CALCIUM-SENSING RECEPTOR-RELATED"/>
    <property type="match status" value="1"/>
</dbReference>
<keyword evidence="4 12" id="KW-0812">Transmembrane</keyword>
<dbReference type="Gene3D" id="2.10.50.30">
    <property type="entry name" value="GPCR, family 3, nine cysteines domain"/>
    <property type="match status" value="1"/>
</dbReference>
<dbReference type="PRINTS" id="PR00592">
    <property type="entry name" value="CASENSINGR"/>
</dbReference>